<organism evidence="2 3">
    <name type="scientific">Aspergillus phoenicis ATCC 13157</name>
    <dbReference type="NCBI Taxonomy" id="1353007"/>
    <lineage>
        <taxon>Eukaryota</taxon>
        <taxon>Fungi</taxon>
        <taxon>Dikarya</taxon>
        <taxon>Ascomycota</taxon>
        <taxon>Pezizomycotina</taxon>
        <taxon>Eurotiomycetes</taxon>
        <taxon>Eurotiomycetidae</taxon>
        <taxon>Eurotiales</taxon>
        <taxon>Aspergillaceae</taxon>
        <taxon>Aspergillus</taxon>
    </lineage>
</organism>
<keyword evidence="1" id="KW-1133">Transmembrane helix</keyword>
<sequence length="117" mass="13452">MILDRHAISFLWILLEGEEEVNGGGEGEGEGKDSEDGWMMRGHVWGFTRQRHLRVKHRFYVLILVKSTTQKLIIIIIIISKLLLWTRPTRIPLISVIQRPGYLAGRPPDSESSTFIE</sequence>
<keyword evidence="1" id="KW-0472">Membrane</keyword>
<dbReference type="AlphaFoldDB" id="A0A370PZ87"/>
<accession>A0A370PZ87</accession>
<keyword evidence="3" id="KW-1185">Reference proteome</keyword>
<gene>
    <name evidence="2" type="ORF">M752DRAFT_2262</name>
</gene>
<dbReference type="EMBL" id="KZ851844">
    <property type="protein sequence ID" value="RDK47502.1"/>
    <property type="molecule type" value="Genomic_DNA"/>
</dbReference>
<name>A0A370PZ87_ASPPH</name>
<keyword evidence="1" id="KW-0812">Transmembrane</keyword>
<evidence type="ECO:0000313" key="2">
    <source>
        <dbReference type="EMBL" id="RDK47502.1"/>
    </source>
</evidence>
<dbReference type="Proteomes" id="UP000254937">
    <property type="component" value="Unassembled WGS sequence"/>
</dbReference>
<proteinExistence type="predicted"/>
<evidence type="ECO:0000256" key="1">
    <source>
        <dbReference type="SAM" id="Phobius"/>
    </source>
</evidence>
<reference evidence="2 3" key="1">
    <citation type="submission" date="2018-07" db="EMBL/GenBank/DDBJ databases">
        <title>Section-level genome sequencing of Aspergillus section Nigri to investigate inter- and intra-species variation.</title>
        <authorList>
            <consortium name="DOE Joint Genome Institute"/>
            <person name="Vesth T.C."/>
            <person name="Nybo J.L."/>
            <person name="Theobald S."/>
            <person name="Frisvad J.C."/>
            <person name="Larsen T.O."/>
            <person name="Nielsen K.F."/>
            <person name="Hoof J.B."/>
            <person name="Brandl J."/>
            <person name="Salamov A."/>
            <person name="Riley R."/>
            <person name="Gladden J.M."/>
            <person name="Phatale P."/>
            <person name="Nielsen M.T."/>
            <person name="Lyhne E.K."/>
            <person name="Kogle M.E."/>
            <person name="Strasser K."/>
            <person name="McDonnell E."/>
            <person name="Barry K."/>
            <person name="Clum A."/>
            <person name="Chen C."/>
            <person name="Nolan M."/>
            <person name="Sandor L."/>
            <person name="Kuo A."/>
            <person name="Lipzen A."/>
            <person name="Hainaut M."/>
            <person name="Drula E."/>
            <person name="Tsang A."/>
            <person name="Magnuson J.K."/>
            <person name="Henrissat B."/>
            <person name="Wiebenga A."/>
            <person name="Simmons B.A."/>
            <person name="Makela M.R."/>
            <person name="De vries R.P."/>
            <person name="Grigoriev I.V."/>
            <person name="Mortensen U.H."/>
            <person name="Baker S.E."/>
            <person name="Andersen M.R."/>
        </authorList>
    </citation>
    <scope>NUCLEOTIDE SEQUENCE [LARGE SCALE GENOMIC DNA]</scope>
    <source>
        <strain evidence="2 3">ATCC 13157</strain>
    </source>
</reference>
<evidence type="ECO:0000313" key="3">
    <source>
        <dbReference type="Proteomes" id="UP000254937"/>
    </source>
</evidence>
<feature type="transmembrane region" description="Helical" evidence="1">
    <location>
        <begin position="59"/>
        <end position="85"/>
    </location>
</feature>
<protein>
    <submittedName>
        <fullName evidence="2">Uncharacterized protein</fullName>
    </submittedName>
</protein>